<name>A0A158AS54_9BURK</name>
<sequence>MHKILSPIGTEIEIPETVDQNSTTFDLTDLAGAKQYYEENGYVVVRKVVDQAACDSIRNAFDKTVKQYPGYIYRQATANPEKNRINEYGFVMNPLLNLQSLSDVGFAPLKNLAVKAFASPNIKAITRELFSEEGKLVQSMYFEGNAETWPHQDTYYLDSELIGTMVGCWYALEDIDAGAGRFFVVPGSHRIDMVKNGKNFDVAFNHGQYKELVKKILSEQQLEFRAPFLQKGDVLLWNSKTIHGSLRTTRPQYSRSSLTSHFIPLSHRFLQFQSKIKPLNLREFNGMAFNCPKDMERLSSRVVLGIETTFPKTFQMAKKLAIKALVK</sequence>
<keyword evidence="1" id="KW-0479">Metal-binding</keyword>
<dbReference type="GO" id="GO:0005506">
    <property type="term" value="F:iron ion binding"/>
    <property type="evidence" value="ECO:0007669"/>
    <property type="project" value="UniProtKB-ARBA"/>
</dbReference>
<dbReference type="SUPFAM" id="SSF51197">
    <property type="entry name" value="Clavaminate synthase-like"/>
    <property type="match status" value="1"/>
</dbReference>
<dbReference type="Proteomes" id="UP000054596">
    <property type="component" value="Unassembled WGS sequence"/>
</dbReference>
<evidence type="ECO:0000256" key="2">
    <source>
        <dbReference type="ARBA" id="ARBA00023004"/>
    </source>
</evidence>
<dbReference type="Gene3D" id="2.60.120.620">
    <property type="entry name" value="q2cbj1_9rhob like domain"/>
    <property type="match status" value="1"/>
</dbReference>
<keyword evidence="4" id="KW-1185">Reference proteome</keyword>
<evidence type="ECO:0000313" key="4">
    <source>
        <dbReference type="Proteomes" id="UP000054596"/>
    </source>
</evidence>
<keyword evidence="2" id="KW-0408">Iron</keyword>
<dbReference type="OrthoDB" id="9075305at2"/>
<dbReference type="RefSeq" id="WP_086968072.1">
    <property type="nucleotide sequence ID" value="NZ_FCOJ02000017.1"/>
</dbReference>
<dbReference type="InterPro" id="IPR008775">
    <property type="entry name" value="Phytyl_CoA_dOase-like"/>
</dbReference>
<dbReference type="PANTHER" id="PTHR20883">
    <property type="entry name" value="PHYTANOYL-COA DIOXYGENASE DOMAIN CONTAINING 1"/>
    <property type="match status" value="1"/>
</dbReference>
<proteinExistence type="predicted"/>
<dbReference type="GO" id="GO:0016706">
    <property type="term" value="F:2-oxoglutarate-dependent dioxygenase activity"/>
    <property type="evidence" value="ECO:0007669"/>
    <property type="project" value="UniProtKB-ARBA"/>
</dbReference>
<organism evidence="3 4">
    <name type="scientific">Caballeronia glebae</name>
    <dbReference type="NCBI Taxonomy" id="1777143"/>
    <lineage>
        <taxon>Bacteria</taxon>
        <taxon>Pseudomonadati</taxon>
        <taxon>Pseudomonadota</taxon>
        <taxon>Betaproteobacteria</taxon>
        <taxon>Burkholderiales</taxon>
        <taxon>Burkholderiaceae</taxon>
        <taxon>Caballeronia</taxon>
    </lineage>
</organism>
<dbReference type="Pfam" id="PF05721">
    <property type="entry name" value="PhyH"/>
    <property type="match status" value="1"/>
</dbReference>
<gene>
    <name evidence="3" type="ORF">AWB82_02865</name>
</gene>
<evidence type="ECO:0000256" key="1">
    <source>
        <dbReference type="ARBA" id="ARBA00022723"/>
    </source>
</evidence>
<dbReference type="STRING" id="1777143.AWB82_02865"/>
<dbReference type="EMBL" id="FCOJ02000017">
    <property type="protein sequence ID" value="SAK60559.1"/>
    <property type="molecule type" value="Genomic_DNA"/>
</dbReference>
<comment type="caution">
    <text evidence="3">The sequence shown here is derived from an EMBL/GenBank/DDBJ whole genome shotgun (WGS) entry which is preliminary data.</text>
</comment>
<keyword evidence="3" id="KW-0223">Dioxygenase</keyword>
<accession>A0A158AS54</accession>
<evidence type="ECO:0000313" key="3">
    <source>
        <dbReference type="EMBL" id="SAK60559.1"/>
    </source>
</evidence>
<reference evidence="3" key="1">
    <citation type="submission" date="2016-01" db="EMBL/GenBank/DDBJ databases">
        <authorList>
            <person name="Peeters C."/>
        </authorList>
    </citation>
    <scope>NUCLEOTIDE SEQUENCE [LARGE SCALE GENOMIC DNA]</scope>
    <source>
        <strain evidence="3">LMG 29325</strain>
    </source>
</reference>
<dbReference type="PANTHER" id="PTHR20883:SF15">
    <property type="entry name" value="PHYTANOYL-COA DIOXYGENASE DOMAIN-CONTAINING PROTEIN 1"/>
    <property type="match status" value="1"/>
</dbReference>
<protein>
    <submittedName>
        <fullName evidence="3">Phytanoyl-CoA dioxygenase (PhyH)</fullName>
    </submittedName>
</protein>
<keyword evidence="3" id="KW-0560">Oxidoreductase</keyword>
<dbReference type="AlphaFoldDB" id="A0A158AS54"/>